<evidence type="ECO:0000313" key="1">
    <source>
        <dbReference type="EMBL" id="RDX80542.1"/>
    </source>
</evidence>
<dbReference type="OrthoDB" id="1739513at2759"/>
<sequence length="108" mass="12483">MPSILWAFHCTPQTTTDETPFQLAFRTNVMILVEVGEPSIRQNGFNPDDNSDAIIINLNLAEESKRLLEEDLVCRKTGEVRKKKKDNKFATNWEGLFRVREVLNNDPY</sequence>
<protein>
    <submittedName>
        <fullName evidence="1">Uncharacterized protein</fullName>
    </submittedName>
</protein>
<evidence type="ECO:0000313" key="2">
    <source>
        <dbReference type="Proteomes" id="UP000257109"/>
    </source>
</evidence>
<reference evidence="1" key="1">
    <citation type="submission" date="2018-05" db="EMBL/GenBank/DDBJ databases">
        <title>Draft genome of Mucuna pruriens seed.</title>
        <authorList>
            <person name="Nnadi N.E."/>
            <person name="Vos R."/>
            <person name="Hasami M.H."/>
            <person name="Devisetty U.K."/>
            <person name="Aguiy J.C."/>
        </authorList>
    </citation>
    <scope>NUCLEOTIDE SEQUENCE [LARGE SCALE GENOMIC DNA]</scope>
    <source>
        <strain evidence="1">JCA_2017</strain>
    </source>
</reference>
<proteinExistence type="predicted"/>
<dbReference type="EMBL" id="QJKJ01008184">
    <property type="protein sequence ID" value="RDX80542.1"/>
    <property type="molecule type" value="Genomic_DNA"/>
</dbReference>
<dbReference type="AlphaFoldDB" id="A0A371FQL0"/>
<accession>A0A371FQL0</accession>
<comment type="caution">
    <text evidence="1">The sequence shown here is derived from an EMBL/GenBank/DDBJ whole genome shotgun (WGS) entry which is preliminary data.</text>
</comment>
<name>A0A371FQL0_MUCPR</name>
<keyword evidence="2" id="KW-1185">Reference proteome</keyword>
<organism evidence="1 2">
    <name type="scientific">Mucuna pruriens</name>
    <name type="common">Velvet bean</name>
    <name type="synonym">Dolichos pruriens</name>
    <dbReference type="NCBI Taxonomy" id="157652"/>
    <lineage>
        <taxon>Eukaryota</taxon>
        <taxon>Viridiplantae</taxon>
        <taxon>Streptophyta</taxon>
        <taxon>Embryophyta</taxon>
        <taxon>Tracheophyta</taxon>
        <taxon>Spermatophyta</taxon>
        <taxon>Magnoliopsida</taxon>
        <taxon>eudicotyledons</taxon>
        <taxon>Gunneridae</taxon>
        <taxon>Pentapetalae</taxon>
        <taxon>rosids</taxon>
        <taxon>fabids</taxon>
        <taxon>Fabales</taxon>
        <taxon>Fabaceae</taxon>
        <taxon>Papilionoideae</taxon>
        <taxon>50 kb inversion clade</taxon>
        <taxon>NPAAA clade</taxon>
        <taxon>indigoferoid/millettioid clade</taxon>
        <taxon>Phaseoleae</taxon>
        <taxon>Mucuna</taxon>
    </lineage>
</organism>
<dbReference type="Proteomes" id="UP000257109">
    <property type="component" value="Unassembled WGS sequence"/>
</dbReference>
<gene>
    <name evidence="1" type="ORF">CR513_38894</name>
</gene>
<feature type="non-terminal residue" evidence="1">
    <location>
        <position position="1"/>
    </location>
</feature>